<reference evidence="1" key="5">
    <citation type="journal article" date="2021" name="G3 (Bethesda)">
        <title>Aegilops tauschii genome assembly Aet v5.0 features greater sequence contiguity and improved annotation.</title>
        <authorList>
            <person name="Wang L."/>
            <person name="Zhu T."/>
            <person name="Rodriguez J.C."/>
            <person name="Deal K.R."/>
            <person name="Dubcovsky J."/>
            <person name="McGuire P.E."/>
            <person name="Lux T."/>
            <person name="Spannagl M."/>
            <person name="Mayer K.F.X."/>
            <person name="Baldrich P."/>
            <person name="Meyers B.C."/>
            <person name="Huo N."/>
            <person name="Gu Y.Q."/>
            <person name="Zhou H."/>
            <person name="Devos K.M."/>
            <person name="Bennetzen J.L."/>
            <person name="Unver T."/>
            <person name="Budak H."/>
            <person name="Gulick P.J."/>
            <person name="Galiba G."/>
            <person name="Kalapos B."/>
            <person name="Nelson D.R."/>
            <person name="Li P."/>
            <person name="You F.M."/>
            <person name="Luo M.C."/>
            <person name="Dvorak J."/>
        </authorList>
    </citation>
    <scope>NUCLEOTIDE SEQUENCE [LARGE SCALE GENOMIC DNA]</scope>
    <source>
        <strain evidence="1">cv. AL8/78</strain>
    </source>
</reference>
<evidence type="ECO:0000313" key="2">
    <source>
        <dbReference type="Proteomes" id="UP000015105"/>
    </source>
</evidence>
<dbReference type="Gramene" id="AET1Gv20306600.18">
    <property type="protein sequence ID" value="AET1Gv20306600.18"/>
    <property type="gene ID" value="AET1Gv20306600"/>
</dbReference>
<organism evidence="1 2">
    <name type="scientific">Aegilops tauschii subsp. strangulata</name>
    <name type="common">Goatgrass</name>
    <dbReference type="NCBI Taxonomy" id="200361"/>
    <lineage>
        <taxon>Eukaryota</taxon>
        <taxon>Viridiplantae</taxon>
        <taxon>Streptophyta</taxon>
        <taxon>Embryophyta</taxon>
        <taxon>Tracheophyta</taxon>
        <taxon>Spermatophyta</taxon>
        <taxon>Magnoliopsida</taxon>
        <taxon>Liliopsida</taxon>
        <taxon>Poales</taxon>
        <taxon>Poaceae</taxon>
        <taxon>BOP clade</taxon>
        <taxon>Pooideae</taxon>
        <taxon>Triticodae</taxon>
        <taxon>Triticeae</taxon>
        <taxon>Triticinae</taxon>
        <taxon>Aegilops</taxon>
    </lineage>
</organism>
<proteinExistence type="predicted"/>
<sequence length="54" mass="6170">PDSAVHTWNRLMEQVVFSDPYMASKYTCWDSPLLDAEAVREDDGFGTSELLPFM</sequence>
<protein>
    <submittedName>
        <fullName evidence="1">Uncharacterized protein</fullName>
    </submittedName>
</protein>
<name>A0A452Y622_AEGTS</name>
<dbReference type="EnsemblPlants" id="AET1Gv20306600.18">
    <property type="protein sequence ID" value="AET1Gv20306600.18"/>
    <property type="gene ID" value="AET1Gv20306600"/>
</dbReference>
<reference evidence="1" key="4">
    <citation type="submission" date="2019-03" db="UniProtKB">
        <authorList>
            <consortium name="EnsemblPlants"/>
        </authorList>
    </citation>
    <scope>IDENTIFICATION</scope>
</reference>
<reference evidence="2" key="2">
    <citation type="journal article" date="2017" name="Nat. Plants">
        <title>The Aegilops tauschii genome reveals multiple impacts of transposons.</title>
        <authorList>
            <person name="Zhao G."/>
            <person name="Zou C."/>
            <person name="Li K."/>
            <person name="Wang K."/>
            <person name="Li T."/>
            <person name="Gao L."/>
            <person name="Zhang X."/>
            <person name="Wang H."/>
            <person name="Yang Z."/>
            <person name="Liu X."/>
            <person name="Jiang W."/>
            <person name="Mao L."/>
            <person name="Kong X."/>
            <person name="Jiao Y."/>
            <person name="Jia J."/>
        </authorList>
    </citation>
    <scope>NUCLEOTIDE SEQUENCE [LARGE SCALE GENOMIC DNA]</scope>
    <source>
        <strain evidence="2">cv. AL8/78</strain>
    </source>
</reference>
<dbReference type="AlphaFoldDB" id="A0A452Y622"/>
<reference evidence="2" key="1">
    <citation type="journal article" date="2014" name="Science">
        <title>Ancient hybridizations among the ancestral genomes of bread wheat.</title>
        <authorList>
            <consortium name="International Wheat Genome Sequencing Consortium,"/>
            <person name="Marcussen T."/>
            <person name="Sandve S.R."/>
            <person name="Heier L."/>
            <person name="Spannagl M."/>
            <person name="Pfeifer M."/>
            <person name="Jakobsen K.S."/>
            <person name="Wulff B.B."/>
            <person name="Steuernagel B."/>
            <person name="Mayer K.F."/>
            <person name="Olsen O.A."/>
        </authorList>
    </citation>
    <scope>NUCLEOTIDE SEQUENCE [LARGE SCALE GENOMIC DNA]</scope>
    <source>
        <strain evidence="2">cv. AL8/78</strain>
    </source>
</reference>
<reference evidence="1" key="3">
    <citation type="journal article" date="2017" name="Nature">
        <title>Genome sequence of the progenitor of the wheat D genome Aegilops tauschii.</title>
        <authorList>
            <person name="Luo M.C."/>
            <person name="Gu Y.Q."/>
            <person name="Puiu D."/>
            <person name="Wang H."/>
            <person name="Twardziok S.O."/>
            <person name="Deal K.R."/>
            <person name="Huo N."/>
            <person name="Zhu T."/>
            <person name="Wang L."/>
            <person name="Wang Y."/>
            <person name="McGuire P.E."/>
            <person name="Liu S."/>
            <person name="Long H."/>
            <person name="Ramasamy R.K."/>
            <person name="Rodriguez J.C."/>
            <person name="Van S.L."/>
            <person name="Yuan L."/>
            <person name="Wang Z."/>
            <person name="Xia Z."/>
            <person name="Xiao L."/>
            <person name="Anderson O.D."/>
            <person name="Ouyang S."/>
            <person name="Liang Y."/>
            <person name="Zimin A.V."/>
            <person name="Pertea G."/>
            <person name="Qi P."/>
            <person name="Bennetzen J.L."/>
            <person name="Dai X."/>
            <person name="Dawson M.W."/>
            <person name="Muller H.G."/>
            <person name="Kugler K."/>
            <person name="Rivarola-Duarte L."/>
            <person name="Spannagl M."/>
            <person name="Mayer K.F.X."/>
            <person name="Lu F.H."/>
            <person name="Bevan M.W."/>
            <person name="Leroy P."/>
            <person name="Li P."/>
            <person name="You F.M."/>
            <person name="Sun Q."/>
            <person name="Liu Z."/>
            <person name="Lyons E."/>
            <person name="Wicker T."/>
            <person name="Salzberg S.L."/>
            <person name="Devos K.M."/>
            <person name="Dvorak J."/>
        </authorList>
    </citation>
    <scope>NUCLEOTIDE SEQUENCE [LARGE SCALE GENOMIC DNA]</scope>
    <source>
        <strain evidence="1">cv. AL8/78</strain>
    </source>
</reference>
<dbReference type="Proteomes" id="UP000015105">
    <property type="component" value="Chromosome 1D"/>
</dbReference>
<accession>A0A452Y622</accession>
<keyword evidence="2" id="KW-1185">Reference proteome</keyword>
<evidence type="ECO:0000313" key="1">
    <source>
        <dbReference type="EnsemblPlants" id="AET1Gv20306600.18"/>
    </source>
</evidence>